<feature type="transmembrane region" description="Helical" evidence="1">
    <location>
        <begin position="217"/>
        <end position="239"/>
    </location>
</feature>
<dbReference type="AlphaFoldDB" id="A0A5M6IAF1"/>
<dbReference type="InterPro" id="IPR012830">
    <property type="entry name" value="Citrate_utilization_prot_B"/>
</dbReference>
<gene>
    <name evidence="2" type="primary">tcuB</name>
    <name evidence="2" type="ORF">F1188_11785</name>
</gene>
<dbReference type="NCBIfam" id="TIGR02484">
    <property type="entry name" value="CitB"/>
    <property type="match status" value="1"/>
</dbReference>
<proteinExistence type="predicted"/>
<protein>
    <submittedName>
        <fullName evidence="2">Tricarballylate utilization 4Fe-4S protein TcuB</fullName>
    </submittedName>
</protein>
<feature type="transmembrane region" description="Helical" evidence="1">
    <location>
        <begin position="101"/>
        <end position="122"/>
    </location>
</feature>
<sequence length="369" mass="39609">MPSPDDPLFEEARRQMTVCVVCKFCNGYCDVFRAADERPALTDGDLMYLANLCHHCRTCWYACQYRPPHTLAVALPAVLTRVRTRSWRRCVGFGPPGGPALLALVATLLVPVLALLLVPAEVLFAAHSGPGAFHAVIPRGPMVWGAALAVLAPVGLVAVAMARFWRMIGGGSPRAVWRALPDTLRAILALRNLRGGGPGCNDRDDRVSSGRRHAHHLVLWGFLLTLAATLAAAVAHHLVGMRAPYPWISAPVLLGTVGGVALLVGIAGMAWIKHRSDPAPDALESRPAEWTLLAVLGATAATGLALLVLRETAAMGLLLALHLGTVLAFFVTLPFGKMMHAPFRALALLRTTIEHQSSDRRHDRTTPPV</sequence>
<keyword evidence="1" id="KW-0812">Transmembrane</keyword>
<dbReference type="RefSeq" id="WP_150062624.1">
    <property type="nucleotide sequence ID" value="NZ_JACHII010000008.1"/>
</dbReference>
<reference evidence="2 3" key="1">
    <citation type="submission" date="2019-09" db="EMBL/GenBank/DDBJ databases">
        <title>Genome sequence of Roseospira marina, one of the more divergent members of the non-sulfur purple photosynthetic bacterial family, the Rhodospirillaceae.</title>
        <authorList>
            <person name="Meyer T."/>
            <person name="Kyndt J."/>
        </authorList>
    </citation>
    <scope>NUCLEOTIDE SEQUENCE [LARGE SCALE GENOMIC DNA]</scope>
    <source>
        <strain evidence="2 3">DSM 15113</strain>
    </source>
</reference>
<organism evidence="2 3">
    <name type="scientific">Roseospira marina</name>
    <dbReference type="NCBI Taxonomy" id="140057"/>
    <lineage>
        <taxon>Bacteria</taxon>
        <taxon>Pseudomonadati</taxon>
        <taxon>Pseudomonadota</taxon>
        <taxon>Alphaproteobacteria</taxon>
        <taxon>Rhodospirillales</taxon>
        <taxon>Rhodospirillaceae</taxon>
        <taxon>Roseospira</taxon>
    </lineage>
</organism>
<feature type="transmembrane region" description="Helical" evidence="1">
    <location>
        <begin position="290"/>
        <end position="309"/>
    </location>
</feature>
<keyword evidence="3" id="KW-1185">Reference proteome</keyword>
<evidence type="ECO:0000313" key="2">
    <source>
        <dbReference type="EMBL" id="KAA5605244.1"/>
    </source>
</evidence>
<dbReference type="Proteomes" id="UP000324065">
    <property type="component" value="Unassembled WGS sequence"/>
</dbReference>
<feature type="transmembrane region" description="Helical" evidence="1">
    <location>
        <begin position="142"/>
        <end position="165"/>
    </location>
</feature>
<keyword evidence="1" id="KW-0472">Membrane</keyword>
<dbReference type="OrthoDB" id="9765258at2"/>
<dbReference type="EMBL" id="VWPJ01000010">
    <property type="protein sequence ID" value="KAA5605244.1"/>
    <property type="molecule type" value="Genomic_DNA"/>
</dbReference>
<keyword evidence="1" id="KW-1133">Transmembrane helix</keyword>
<name>A0A5M6IAF1_9PROT</name>
<dbReference type="SUPFAM" id="SSF103501">
    <property type="entry name" value="Respiratory nitrate reductase 1 gamma chain"/>
    <property type="match status" value="1"/>
</dbReference>
<feature type="transmembrane region" description="Helical" evidence="1">
    <location>
        <begin position="245"/>
        <end position="269"/>
    </location>
</feature>
<evidence type="ECO:0000313" key="3">
    <source>
        <dbReference type="Proteomes" id="UP000324065"/>
    </source>
</evidence>
<evidence type="ECO:0000256" key="1">
    <source>
        <dbReference type="SAM" id="Phobius"/>
    </source>
</evidence>
<comment type="caution">
    <text evidence="2">The sequence shown here is derived from an EMBL/GenBank/DDBJ whole genome shotgun (WGS) entry which is preliminary data.</text>
</comment>
<feature type="transmembrane region" description="Helical" evidence="1">
    <location>
        <begin position="315"/>
        <end position="336"/>
    </location>
</feature>
<accession>A0A5M6IAF1</accession>
<dbReference type="InterPro" id="IPR036197">
    <property type="entry name" value="NarG-like_sf"/>
</dbReference>
<dbReference type="Gene3D" id="1.20.950.20">
    <property type="entry name" value="Transmembrane di-heme cytochromes, Chain C"/>
    <property type="match status" value="1"/>
</dbReference>